<dbReference type="RefSeq" id="WP_129219050.1">
    <property type="nucleotide sequence ID" value="NZ_QYBC01000007.1"/>
</dbReference>
<dbReference type="Pfam" id="PF07642">
    <property type="entry name" value="BBP2"/>
    <property type="match status" value="1"/>
</dbReference>
<dbReference type="InterPro" id="IPR011486">
    <property type="entry name" value="BBP2"/>
</dbReference>
<comment type="caution">
    <text evidence="2">The sequence shown here is derived from an EMBL/GenBank/DDBJ whole genome shotgun (WGS) entry which is preliminary data.</text>
</comment>
<evidence type="ECO:0000313" key="3">
    <source>
        <dbReference type="Proteomes" id="UP000289411"/>
    </source>
</evidence>
<gene>
    <name evidence="2" type="ORF">D3272_10145</name>
</gene>
<feature type="signal peptide" evidence="1">
    <location>
        <begin position="1"/>
        <end position="21"/>
    </location>
</feature>
<reference evidence="2 3" key="1">
    <citation type="submission" date="2018-09" db="EMBL/GenBank/DDBJ databases">
        <authorList>
            <person name="Grouzdev D.S."/>
            <person name="Krutkina M.S."/>
        </authorList>
    </citation>
    <scope>NUCLEOTIDE SEQUENCE [LARGE SCALE GENOMIC DNA]</scope>
    <source>
        <strain evidence="2 3">RmlP001</strain>
    </source>
</reference>
<keyword evidence="3" id="KW-1185">Reference proteome</keyword>
<proteinExistence type="predicted"/>
<organism evidence="2 3">
    <name type="scientific">Lichenibacterium ramalinae</name>
    <dbReference type="NCBI Taxonomy" id="2316527"/>
    <lineage>
        <taxon>Bacteria</taxon>
        <taxon>Pseudomonadati</taxon>
        <taxon>Pseudomonadota</taxon>
        <taxon>Alphaproteobacteria</taxon>
        <taxon>Hyphomicrobiales</taxon>
        <taxon>Lichenihabitantaceae</taxon>
        <taxon>Lichenibacterium</taxon>
    </lineage>
</organism>
<evidence type="ECO:0000256" key="1">
    <source>
        <dbReference type="SAM" id="SignalP"/>
    </source>
</evidence>
<reference evidence="2 3" key="2">
    <citation type="submission" date="2019-02" db="EMBL/GenBank/DDBJ databases">
        <title>'Lichenibacterium ramalinii' gen. nov. sp. nov., 'Lichenibacterium minor' gen. nov. sp. nov.</title>
        <authorList>
            <person name="Pankratov T."/>
        </authorList>
    </citation>
    <scope>NUCLEOTIDE SEQUENCE [LARGE SCALE GENOMIC DNA]</scope>
    <source>
        <strain evidence="2 3">RmlP001</strain>
    </source>
</reference>
<dbReference type="OrthoDB" id="5651975at2"/>
<dbReference type="Proteomes" id="UP000289411">
    <property type="component" value="Unassembled WGS sequence"/>
</dbReference>
<accession>A0A4Q2RFX6</accession>
<name>A0A4Q2RFX6_9HYPH</name>
<sequence>MMRRVLFGLGALAVTCAAAHAADAPPAAPCKAALSFPSYGGVIPQNADPGCLSLPGLGDVFIGGAVTGYGFAGSDAFPPSTTSLPSDRAALADFSNLQAFVQKPDGAVQFYLQAGLYTVPTLGAPVFSTLDQTRLLFGPVPVVYGRYAFDEAWSIQGGRLPTLIGAETTFTFQNLDITRGLLFAQENAINQGVQVNYAKGPWTVSAAGTDGFFSGRLDWITGLVAYKLDDAQTITFDAGGNVGRSGVNTYATPLLQNNSSIFNLIYSYAHGPWIVTPYLQLTDVGRDERLGIAQGASTYGGAVLASYAFTDHFALAGRAEYEQQTGTRGSGTTSLLYGPGSAAASFTVTPTFTFDRFVLRGEYAHVGLAGIAKGDAAAGLAGTGFGRMGDRTAQDRFTVEGGVTF</sequence>
<dbReference type="AlphaFoldDB" id="A0A4Q2RFX6"/>
<dbReference type="EMBL" id="QYBC01000007">
    <property type="protein sequence ID" value="RYB05299.1"/>
    <property type="molecule type" value="Genomic_DNA"/>
</dbReference>
<feature type="chain" id="PRO_5020509666" evidence="1">
    <location>
        <begin position="22"/>
        <end position="405"/>
    </location>
</feature>
<protein>
    <submittedName>
        <fullName evidence="2">Porin</fullName>
    </submittedName>
</protein>
<evidence type="ECO:0000313" key="2">
    <source>
        <dbReference type="EMBL" id="RYB05299.1"/>
    </source>
</evidence>
<keyword evidence="1" id="KW-0732">Signal</keyword>